<dbReference type="Proteomes" id="UP000821837">
    <property type="component" value="Chromosome 6"/>
</dbReference>
<keyword evidence="1" id="KW-0677">Repeat</keyword>
<dbReference type="InterPro" id="IPR052201">
    <property type="entry name" value="LRR-containing_regulator"/>
</dbReference>
<evidence type="ECO:0000256" key="1">
    <source>
        <dbReference type="ARBA" id="ARBA00022737"/>
    </source>
</evidence>
<protein>
    <recommendedName>
        <fullName evidence="5">Nlr family card domain protein</fullName>
    </recommendedName>
</protein>
<evidence type="ECO:0008006" key="5">
    <source>
        <dbReference type="Google" id="ProtNLM"/>
    </source>
</evidence>
<name>A0A9D4PLT1_RHISA</name>
<dbReference type="PANTHER" id="PTHR24111:SF0">
    <property type="entry name" value="LEUCINE-RICH REPEAT-CONTAINING PROTEIN"/>
    <property type="match status" value="1"/>
</dbReference>
<sequence length="727" mass="82610">MPERKHEPSETCGGSRRNPSPTLQDMTSAKGCFSGSAIDCQRPCTSDEGRLCDIFRELPLWNEFFWHVCLELRELSPGQLSLVETYGAIVPSVMTEQKQQAATLLYHLLTLHRCIVSVKLNAHIIEAHDQLICDALRQNSSLVKLDMDGCGYVDKTSSYRLVAVLPHMTQLRELELGILHFGDASSERFSEFLASTRSLRTLIMTEQFFKWDHAFQVARGLKQNVTITTLSLNTSAVDDFWSSRDDISAYFHKASSLRALSVTAHCDLKDKVCEIVEPMFLNNTISELNLNDFHINIGDTQLISALLVQNRTLRSLNFVNCAYKPARQYDADTCVIYTESFGYVSSRICPWVVALTENKTLEELTLSLSWYDVDEWWSFFKALASNASLQKINVSQFPREDVTEIFRAMRETGVQERFFVGAHHDFEDTVVALTECKQLSCIEVDSTIFLRFEPVLTAPCEMQSCSHMTSLCMVLEKQLSTVTVSRLIAQCIAGAMALRALDLTFRNNCPIWLADHKIQRALVQAVSVNRTIRSLHIWGLRFDETETQMLADTLQSSRTLCEFYFHPKDDESTLSFVRKLSPIVSSNYTLLGLHLTKCVDLGGEFFTIAEVVRRNNSLVTRATHFVMGTRRHKYCAAALELVHSTPGLVARLQNSTSVDENQAVLNIRKSLNNISELDDFMRVTGVVKDRVTCHPRDDGKMQLADINRDCWLYIRRYLMVSDIRDIQ</sequence>
<gene>
    <name evidence="3" type="ORF">HPB52_012181</name>
</gene>
<reference evidence="3" key="2">
    <citation type="submission" date="2021-09" db="EMBL/GenBank/DDBJ databases">
        <authorList>
            <person name="Jia N."/>
            <person name="Wang J."/>
            <person name="Shi W."/>
            <person name="Du L."/>
            <person name="Sun Y."/>
            <person name="Zhan W."/>
            <person name="Jiang J."/>
            <person name="Wang Q."/>
            <person name="Zhang B."/>
            <person name="Ji P."/>
            <person name="Sakyi L.B."/>
            <person name="Cui X."/>
            <person name="Yuan T."/>
            <person name="Jiang B."/>
            <person name="Yang W."/>
            <person name="Lam T.T.-Y."/>
            <person name="Chang Q."/>
            <person name="Ding S."/>
            <person name="Wang X."/>
            <person name="Zhu J."/>
            <person name="Ruan X."/>
            <person name="Zhao L."/>
            <person name="Wei J."/>
            <person name="Que T."/>
            <person name="Du C."/>
            <person name="Cheng J."/>
            <person name="Dai P."/>
            <person name="Han X."/>
            <person name="Huang E."/>
            <person name="Gao Y."/>
            <person name="Liu J."/>
            <person name="Shao H."/>
            <person name="Ye R."/>
            <person name="Li L."/>
            <person name="Wei W."/>
            <person name="Wang X."/>
            <person name="Wang C."/>
            <person name="Huo Q."/>
            <person name="Li W."/>
            <person name="Guo W."/>
            <person name="Chen H."/>
            <person name="Chen S."/>
            <person name="Zhou L."/>
            <person name="Zhou L."/>
            <person name="Ni X."/>
            <person name="Tian J."/>
            <person name="Zhou Y."/>
            <person name="Sheng Y."/>
            <person name="Liu T."/>
            <person name="Pan Y."/>
            <person name="Xia L."/>
            <person name="Li J."/>
            <person name="Zhao F."/>
            <person name="Cao W."/>
        </authorList>
    </citation>
    <scope>NUCLEOTIDE SEQUENCE</scope>
    <source>
        <strain evidence="3">Rsan-2018</strain>
        <tissue evidence="3">Larvae</tissue>
    </source>
</reference>
<feature type="region of interest" description="Disordered" evidence="2">
    <location>
        <begin position="1"/>
        <end position="23"/>
    </location>
</feature>
<dbReference type="AlphaFoldDB" id="A0A9D4PLT1"/>
<accession>A0A9D4PLT1</accession>
<dbReference type="Gene3D" id="3.80.10.10">
    <property type="entry name" value="Ribonuclease Inhibitor"/>
    <property type="match status" value="3"/>
</dbReference>
<reference evidence="3" key="1">
    <citation type="journal article" date="2020" name="Cell">
        <title>Large-Scale Comparative Analyses of Tick Genomes Elucidate Their Genetic Diversity and Vector Capacities.</title>
        <authorList>
            <consortium name="Tick Genome and Microbiome Consortium (TIGMIC)"/>
            <person name="Jia N."/>
            <person name="Wang J."/>
            <person name="Shi W."/>
            <person name="Du L."/>
            <person name="Sun Y."/>
            <person name="Zhan W."/>
            <person name="Jiang J.F."/>
            <person name="Wang Q."/>
            <person name="Zhang B."/>
            <person name="Ji P."/>
            <person name="Bell-Sakyi L."/>
            <person name="Cui X.M."/>
            <person name="Yuan T.T."/>
            <person name="Jiang B.G."/>
            <person name="Yang W.F."/>
            <person name="Lam T.T."/>
            <person name="Chang Q.C."/>
            <person name="Ding S.J."/>
            <person name="Wang X.J."/>
            <person name="Zhu J.G."/>
            <person name="Ruan X.D."/>
            <person name="Zhao L."/>
            <person name="Wei J.T."/>
            <person name="Ye R.Z."/>
            <person name="Que T.C."/>
            <person name="Du C.H."/>
            <person name="Zhou Y.H."/>
            <person name="Cheng J.X."/>
            <person name="Dai P.F."/>
            <person name="Guo W.B."/>
            <person name="Han X.H."/>
            <person name="Huang E.J."/>
            <person name="Li L.F."/>
            <person name="Wei W."/>
            <person name="Gao Y.C."/>
            <person name="Liu J.Z."/>
            <person name="Shao H.Z."/>
            <person name="Wang X."/>
            <person name="Wang C.C."/>
            <person name="Yang T.C."/>
            <person name="Huo Q.B."/>
            <person name="Li W."/>
            <person name="Chen H.Y."/>
            <person name="Chen S.E."/>
            <person name="Zhou L.G."/>
            <person name="Ni X.B."/>
            <person name="Tian J.H."/>
            <person name="Sheng Y."/>
            <person name="Liu T."/>
            <person name="Pan Y.S."/>
            <person name="Xia L.Y."/>
            <person name="Li J."/>
            <person name="Zhao F."/>
            <person name="Cao W.C."/>
        </authorList>
    </citation>
    <scope>NUCLEOTIDE SEQUENCE</scope>
    <source>
        <strain evidence="3">Rsan-2018</strain>
    </source>
</reference>
<evidence type="ECO:0000313" key="3">
    <source>
        <dbReference type="EMBL" id="KAH7947452.1"/>
    </source>
</evidence>
<organism evidence="3 4">
    <name type="scientific">Rhipicephalus sanguineus</name>
    <name type="common">Brown dog tick</name>
    <name type="synonym">Ixodes sanguineus</name>
    <dbReference type="NCBI Taxonomy" id="34632"/>
    <lineage>
        <taxon>Eukaryota</taxon>
        <taxon>Metazoa</taxon>
        <taxon>Ecdysozoa</taxon>
        <taxon>Arthropoda</taxon>
        <taxon>Chelicerata</taxon>
        <taxon>Arachnida</taxon>
        <taxon>Acari</taxon>
        <taxon>Parasitiformes</taxon>
        <taxon>Ixodida</taxon>
        <taxon>Ixodoidea</taxon>
        <taxon>Ixodidae</taxon>
        <taxon>Rhipicephalinae</taxon>
        <taxon>Rhipicephalus</taxon>
        <taxon>Rhipicephalus</taxon>
    </lineage>
</organism>
<dbReference type="SUPFAM" id="SSF52047">
    <property type="entry name" value="RNI-like"/>
    <property type="match status" value="2"/>
</dbReference>
<proteinExistence type="predicted"/>
<keyword evidence="4" id="KW-1185">Reference proteome</keyword>
<evidence type="ECO:0000256" key="2">
    <source>
        <dbReference type="SAM" id="MobiDB-lite"/>
    </source>
</evidence>
<dbReference type="VEuPathDB" id="VectorBase:RSAN_053475"/>
<dbReference type="InterPro" id="IPR032675">
    <property type="entry name" value="LRR_dom_sf"/>
</dbReference>
<dbReference type="PANTHER" id="PTHR24111">
    <property type="entry name" value="LEUCINE-RICH REPEAT-CONTAINING PROTEIN 34"/>
    <property type="match status" value="1"/>
</dbReference>
<dbReference type="EMBL" id="JABSTV010001252">
    <property type="protein sequence ID" value="KAH7947452.1"/>
    <property type="molecule type" value="Genomic_DNA"/>
</dbReference>
<comment type="caution">
    <text evidence="3">The sequence shown here is derived from an EMBL/GenBank/DDBJ whole genome shotgun (WGS) entry which is preliminary data.</text>
</comment>
<evidence type="ECO:0000313" key="4">
    <source>
        <dbReference type="Proteomes" id="UP000821837"/>
    </source>
</evidence>